<organism evidence="10 11">
    <name type="scientific">Croceicoccus naphthovorans</name>
    <dbReference type="NCBI Taxonomy" id="1348774"/>
    <lineage>
        <taxon>Bacteria</taxon>
        <taxon>Pseudomonadati</taxon>
        <taxon>Pseudomonadota</taxon>
        <taxon>Alphaproteobacteria</taxon>
        <taxon>Sphingomonadales</taxon>
        <taxon>Erythrobacteraceae</taxon>
        <taxon>Croceicoccus</taxon>
    </lineage>
</organism>
<dbReference type="PATRIC" id="fig|1348774.3.peg.1025"/>
<keyword evidence="6 7" id="KW-0520">NAD</keyword>
<evidence type="ECO:0000259" key="9">
    <source>
        <dbReference type="Pfam" id="PF00881"/>
    </source>
</evidence>
<proteinExistence type="inferred from homology"/>
<gene>
    <name evidence="10" type="ORF">AB433_04890</name>
</gene>
<dbReference type="InterPro" id="IPR052530">
    <property type="entry name" value="NAD(P)H_nitroreductase"/>
</dbReference>
<dbReference type="GO" id="GO:0016491">
    <property type="term" value="F:oxidoreductase activity"/>
    <property type="evidence" value="ECO:0007669"/>
    <property type="project" value="UniProtKB-UniRule"/>
</dbReference>
<feature type="domain" description="Nitroreductase" evidence="9">
    <location>
        <begin position="33"/>
        <end position="175"/>
    </location>
</feature>
<sequence>MTSQEMQQAPVSGSDLATVLETRRSTMPDMLVAPGPSEAELDRLLTIALRVPDHGRLAPWRIILIEGESKARWIEQLLTLAETREDAAKSRISTRKLASAPLIAAVISSPTPGHKVPEWEQELSAGALTMNLLNGAAVLGYGANWLTGWHAYDPRATELLNLAPGEKVAGVVLIGTIAERATERDRTTQDRVVSRLEI</sequence>
<dbReference type="SUPFAM" id="SSF55469">
    <property type="entry name" value="FMN-dependent nitroreductase-like"/>
    <property type="match status" value="1"/>
</dbReference>
<dbReference type="Pfam" id="PF00881">
    <property type="entry name" value="Nitroreductase"/>
    <property type="match status" value="1"/>
</dbReference>
<feature type="binding site" description="in other chain" evidence="8">
    <location>
        <begin position="23"/>
        <end position="25"/>
    </location>
    <ligand>
        <name>FMN</name>
        <dbReference type="ChEBI" id="CHEBI:58210"/>
        <note>ligand shared between dimeric partners</note>
    </ligand>
</feature>
<dbReference type="InterPro" id="IPR000415">
    <property type="entry name" value="Nitroreductase-like"/>
</dbReference>
<reference evidence="10 11" key="1">
    <citation type="submission" date="2015-06" db="EMBL/GenBank/DDBJ databases">
        <authorList>
            <person name="Zeng Y."/>
            <person name="Huang Y."/>
        </authorList>
    </citation>
    <scope>NUCLEOTIDE SEQUENCE [LARGE SCALE GENOMIC DNA]</scope>
    <source>
        <strain evidence="10 11">PQ-2</strain>
    </source>
</reference>
<keyword evidence="2 7" id="KW-0285">Flavoprotein</keyword>
<dbReference type="PANTHER" id="PTHR43821:SF1">
    <property type="entry name" value="NAD(P)H NITROREDUCTASE YDJA-RELATED"/>
    <property type="match status" value="1"/>
</dbReference>
<dbReference type="Proteomes" id="UP000035287">
    <property type="component" value="Chromosome"/>
</dbReference>
<evidence type="ECO:0000256" key="1">
    <source>
        <dbReference type="ARBA" id="ARBA00007118"/>
    </source>
</evidence>
<dbReference type="STRING" id="1348774.AB433_04890"/>
<protein>
    <recommendedName>
        <fullName evidence="7">Putative NAD(P)H nitroreductase</fullName>
        <ecNumber evidence="7">1.-.-.-</ecNumber>
    </recommendedName>
</protein>
<name>A0A0G3XFQ0_9SPHN</name>
<keyword evidence="11" id="KW-1185">Reference proteome</keyword>
<evidence type="ECO:0000313" key="11">
    <source>
        <dbReference type="Proteomes" id="UP000035287"/>
    </source>
</evidence>
<comment type="cofactor">
    <cofactor evidence="8">
        <name>FMN</name>
        <dbReference type="ChEBI" id="CHEBI:58210"/>
    </cofactor>
    <text evidence="8">Binds 1 FMN per subunit.</text>
</comment>
<feature type="binding site" evidence="8">
    <location>
        <position position="54"/>
    </location>
    <ligand>
        <name>FMN</name>
        <dbReference type="ChEBI" id="CHEBI:58210"/>
        <note>ligand shared between dimeric partners</note>
    </ligand>
</feature>
<evidence type="ECO:0000256" key="5">
    <source>
        <dbReference type="ARBA" id="ARBA00023002"/>
    </source>
</evidence>
<dbReference type="KEGG" id="cna:AB433_04890"/>
<evidence type="ECO:0000256" key="4">
    <source>
        <dbReference type="ARBA" id="ARBA00022857"/>
    </source>
</evidence>
<keyword evidence="5 7" id="KW-0560">Oxidoreductase</keyword>
<evidence type="ECO:0000256" key="2">
    <source>
        <dbReference type="ARBA" id="ARBA00022630"/>
    </source>
</evidence>
<comment type="similarity">
    <text evidence="1 7">Belongs to the nitroreductase family.</text>
</comment>
<accession>A0A0G3XFQ0</accession>
<evidence type="ECO:0000256" key="8">
    <source>
        <dbReference type="PIRSR" id="PIRSR000232-1"/>
    </source>
</evidence>
<dbReference type="InterPro" id="IPR029479">
    <property type="entry name" value="Nitroreductase"/>
</dbReference>
<evidence type="ECO:0000256" key="7">
    <source>
        <dbReference type="PIRNR" id="PIRNR000232"/>
    </source>
</evidence>
<dbReference type="OrthoDB" id="9804207at2"/>
<keyword evidence="3 7" id="KW-0288">FMN</keyword>
<evidence type="ECO:0000256" key="3">
    <source>
        <dbReference type="ARBA" id="ARBA00022643"/>
    </source>
</evidence>
<dbReference type="CDD" id="cd02135">
    <property type="entry name" value="YdjA-like"/>
    <property type="match status" value="1"/>
</dbReference>
<dbReference type="Gene3D" id="3.40.109.10">
    <property type="entry name" value="NADH Oxidase"/>
    <property type="match status" value="1"/>
</dbReference>
<evidence type="ECO:0000313" key="10">
    <source>
        <dbReference type="EMBL" id="AKM09466.1"/>
    </source>
</evidence>
<dbReference type="InterPro" id="IPR026021">
    <property type="entry name" value="YdjA-like"/>
</dbReference>
<keyword evidence="4 7" id="KW-0521">NADP</keyword>
<dbReference type="EC" id="1.-.-.-" evidence="7"/>
<dbReference type="AlphaFoldDB" id="A0A0G3XFQ0"/>
<dbReference type="PIRSF" id="PIRSF000232">
    <property type="entry name" value="YdjA"/>
    <property type="match status" value="1"/>
</dbReference>
<dbReference type="PANTHER" id="PTHR43821">
    <property type="entry name" value="NAD(P)H NITROREDUCTASE YDJA-RELATED"/>
    <property type="match status" value="1"/>
</dbReference>
<feature type="binding site" evidence="8">
    <location>
        <position position="50"/>
    </location>
    <ligand>
        <name>FMN</name>
        <dbReference type="ChEBI" id="CHEBI:58210"/>
        <note>ligand shared between dimeric partners</note>
    </ligand>
</feature>
<evidence type="ECO:0000256" key="6">
    <source>
        <dbReference type="ARBA" id="ARBA00023027"/>
    </source>
</evidence>
<feature type="binding site" description="in other chain" evidence="8">
    <location>
        <begin position="145"/>
        <end position="147"/>
    </location>
    <ligand>
        <name>FMN</name>
        <dbReference type="ChEBI" id="CHEBI:58210"/>
        <note>ligand shared between dimeric partners</note>
    </ligand>
</feature>
<dbReference type="RefSeq" id="WP_047820154.1">
    <property type="nucleotide sequence ID" value="NZ_CP011770.1"/>
</dbReference>
<dbReference type="EMBL" id="CP011770">
    <property type="protein sequence ID" value="AKM09466.1"/>
    <property type="molecule type" value="Genomic_DNA"/>
</dbReference>